<keyword evidence="1" id="KW-1133">Transmembrane helix</keyword>
<keyword evidence="1" id="KW-0812">Transmembrane</keyword>
<sequence length="176" mass="20380">MSPRRADKRSGHTTMSMGRWMFVLAGFLLFCAVMLVIFVRSVNAGYRADEQHAIAVAKEQSGLTEVDEAVQYTWEEPVWVVRGRDGNNQTWFVWERKDGILKKQENGNYSEAQIRERFSAEHPTAQSIRVVPGWFDNRPVWEFRYEDLADGNQRPSISFYSFEDGTLLNTYVLPGY</sequence>
<accession>A0A4V5LST6</accession>
<dbReference type="AlphaFoldDB" id="A0A4V5LST6"/>
<comment type="caution">
    <text evidence="3">The sequence shown here is derived from an EMBL/GenBank/DDBJ whole genome shotgun (WGS) entry which is preliminary data.</text>
</comment>
<protein>
    <recommendedName>
        <fullName evidence="2">Cell wall elongation regulator TseB-like domain-containing protein</fullName>
    </recommendedName>
</protein>
<evidence type="ECO:0000313" key="4">
    <source>
        <dbReference type="Proteomes" id="UP000309673"/>
    </source>
</evidence>
<name>A0A4V5LST6_9BACL</name>
<dbReference type="InterPro" id="IPR046350">
    <property type="entry name" value="Cystatin_sf"/>
</dbReference>
<evidence type="ECO:0000256" key="1">
    <source>
        <dbReference type="SAM" id="Phobius"/>
    </source>
</evidence>
<dbReference type="RefSeq" id="WP_136776118.1">
    <property type="nucleotide sequence ID" value="NZ_SUPK01000001.1"/>
</dbReference>
<dbReference type="SUPFAM" id="SSF54403">
    <property type="entry name" value="Cystatin/monellin"/>
    <property type="match status" value="2"/>
</dbReference>
<dbReference type="EMBL" id="SUPK01000001">
    <property type="protein sequence ID" value="TJY44309.1"/>
    <property type="molecule type" value="Genomic_DNA"/>
</dbReference>
<dbReference type="InterPro" id="IPR041401">
    <property type="entry name" value="TseB-like_dom"/>
</dbReference>
<proteinExistence type="predicted"/>
<evidence type="ECO:0000259" key="2">
    <source>
        <dbReference type="Pfam" id="PF17881"/>
    </source>
</evidence>
<dbReference type="Gene3D" id="3.10.450.40">
    <property type="match status" value="2"/>
</dbReference>
<keyword evidence="4" id="KW-1185">Reference proteome</keyword>
<dbReference type="Pfam" id="PF17881">
    <property type="entry name" value="TseB"/>
    <property type="match status" value="1"/>
</dbReference>
<feature type="domain" description="Cell wall elongation regulator TseB-like" evidence="2">
    <location>
        <begin position="52"/>
        <end position="94"/>
    </location>
</feature>
<gene>
    <name evidence="3" type="ORF">E5161_02680</name>
</gene>
<reference evidence="3 4" key="1">
    <citation type="submission" date="2019-04" db="EMBL/GenBank/DDBJ databases">
        <title>Cohnella sp. nov., isolated from soil.</title>
        <authorList>
            <person name="Kim W."/>
        </authorList>
    </citation>
    <scope>NUCLEOTIDE SEQUENCE [LARGE SCALE GENOMIC DNA]</scope>
    <source>
        <strain evidence="3 4">CAU 1483</strain>
    </source>
</reference>
<dbReference type="OrthoDB" id="2678417at2"/>
<evidence type="ECO:0000313" key="3">
    <source>
        <dbReference type="EMBL" id="TJY44309.1"/>
    </source>
</evidence>
<keyword evidence="1" id="KW-0472">Membrane</keyword>
<organism evidence="3 4">
    <name type="scientific">Cohnella pontilimi</name>
    <dbReference type="NCBI Taxonomy" id="2564100"/>
    <lineage>
        <taxon>Bacteria</taxon>
        <taxon>Bacillati</taxon>
        <taxon>Bacillota</taxon>
        <taxon>Bacilli</taxon>
        <taxon>Bacillales</taxon>
        <taxon>Paenibacillaceae</taxon>
        <taxon>Cohnella</taxon>
    </lineage>
</organism>
<feature type="transmembrane region" description="Helical" evidence="1">
    <location>
        <begin position="20"/>
        <end position="39"/>
    </location>
</feature>
<dbReference type="Proteomes" id="UP000309673">
    <property type="component" value="Unassembled WGS sequence"/>
</dbReference>